<dbReference type="KEGG" id="xce:Xcel_1027"/>
<dbReference type="InterPro" id="IPR004839">
    <property type="entry name" value="Aminotransferase_I/II_large"/>
</dbReference>
<dbReference type="Pfam" id="PF00155">
    <property type="entry name" value="Aminotran_1_2"/>
    <property type="match status" value="1"/>
</dbReference>
<dbReference type="FunFam" id="3.40.640.10:FF:000033">
    <property type="entry name" value="Aspartate aminotransferase"/>
    <property type="match status" value="1"/>
</dbReference>
<evidence type="ECO:0000313" key="7">
    <source>
        <dbReference type="EMBL" id="ACZ30058.1"/>
    </source>
</evidence>
<dbReference type="GO" id="GO:0016212">
    <property type="term" value="F:kynurenine-oxoglutarate transaminase activity"/>
    <property type="evidence" value="ECO:0007669"/>
    <property type="project" value="TreeGrafter"/>
</dbReference>
<keyword evidence="4" id="KW-0808">Transferase</keyword>
<dbReference type="STRING" id="446471.Xcel_1027"/>
<dbReference type="InterPro" id="IPR015424">
    <property type="entry name" value="PyrdxlP-dep_Trfase"/>
</dbReference>
<evidence type="ECO:0000256" key="5">
    <source>
        <dbReference type="ARBA" id="ARBA00022898"/>
    </source>
</evidence>
<accession>D1BYY3</accession>
<dbReference type="Gene3D" id="3.40.640.10">
    <property type="entry name" value="Type I PLP-dependent aspartate aminotransferase-like (Major domain)"/>
    <property type="match status" value="1"/>
</dbReference>
<dbReference type="InterPro" id="IPR015421">
    <property type="entry name" value="PyrdxlP-dep_Trfase_major"/>
</dbReference>
<dbReference type="PANTHER" id="PTHR43807">
    <property type="entry name" value="FI04487P"/>
    <property type="match status" value="1"/>
</dbReference>
<dbReference type="GO" id="GO:0005737">
    <property type="term" value="C:cytoplasm"/>
    <property type="evidence" value="ECO:0007669"/>
    <property type="project" value="TreeGrafter"/>
</dbReference>
<name>D1BYY3_XYLCX</name>
<dbReference type="NCBIfam" id="NF005855">
    <property type="entry name" value="PRK07777.1"/>
    <property type="match status" value="1"/>
</dbReference>
<keyword evidence="8" id="KW-1185">Reference proteome</keyword>
<dbReference type="InterPro" id="IPR015422">
    <property type="entry name" value="PyrdxlP-dep_Trfase_small"/>
</dbReference>
<dbReference type="SUPFAM" id="SSF53383">
    <property type="entry name" value="PLP-dependent transferases"/>
    <property type="match status" value="1"/>
</dbReference>
<keyword evidence="5" id="KW-0663">Pyridoxal phosphate</keyword>
<evidence type="ECO:0000256" key="3">
    <source>
        <dbReference type="ARBA" id="ARBA00022576"/>
    </source>
</evidence>
<protein>
    <submittedName>
        <fullName evidence="7">Aminotransferase class I and II</fullName>
    </submittedName>
</protein>
<evidence type="ECO:0000313" key="8">
    <source>
        <dbReference type="Proteomes" id="UP000002255"/>
    </source>
</evidence>
<dbReference type="Gene3D" id="3.90.1150.10">
    <property type="entry name" value="Aspartate Aminotransferase, domain 1"/>
    <property type="match status" value="1"/>
</dbReference>
<gene>
    <name evidence="7" type="ordered locus">Xcel_1027</name>
</gene>
<evidence type="ECO:0000259" key="6">
    <source>
        <dbReference type="Pfam" id="PF00155"/>
    </source>
</evidence>
<sequence length="421" mass="43914">MPPVTLATMTALPRGAWQDVARATGLLAPGATSTADVAATIFAEMSALAVSTGAVNLGQGFPDVDGPAAVKAAAVRAIEAGANQYPPGPGIPELRAAVAAHQQRHYGLDVDPDTEVLVTTGATEALASAILALAGPGDEVITLEPFYDSYAAVIALAGATHVPVALAPTPGGFRLDVAALRAAASDRTRILLVNSPHNPTGTVLTRDELAAIAQVACERDAVVVTDEVYEHLTFDDAEHVPLATLPGMAERTLTISSSGKSYSLTGWKIGWVHGPAALVTAVRTVKQFLTYVSGAPFQPAIAQALADDDAPRELAASLAHRRDLLCDGLRAAEFDVVVPQGTYFVVADATRIIERFGLADGVELSRRLPELAGVVGVPMAAFCRPGSPTSERLRNALRFTFVKQEATLREAIARLRVLAAQ</sequence>
<reference evidence="7 8" key="2">
    <citation type="journal article" date="2010" name="Stand. Genomic Sci.">
        <title>Complete genome sequence of Xylanimonas cellulosilytica type strain (XIL07).</title>
        <authorList>
            <person name="Foster B."/>
            <person name="Pukall R."/>
            <person name="Abt B."/>
            <person name="Nolan M."/>
            <person name="Glavina Del Rio T."/>
            <person name="Chen F."/>
            <person name="Lucas S."/>
            <person name="Tice H."/>
            <person name="Pitluck S."/>
            <person name="Cheng J.-F."/>
            <person name="Chertkov O."/>
            <person name="Brettin T."/>
            <person name="Han C."/>
            <person name="Detter J.C."/>
            <person name="Bruce D."/>
            <person name="Goodwin L."/>
            <person name="Ivanova N."/>
            <person name="Mavromatis K."/>
            <person name="Pati A."/>
            <person name="Mikhailova N."/>
            <person name="Chen A."/>
            <person name="Palaniappan K."/>
            <person name="Land M."/>
            <person name="Hauser L."/>
            <person name="Chang Y.-J."/>
            <person name="Jeffries C.D."/>
            <person name="Chain P."/>
            <person name="Rohde M."/>
            <person name="Goeker M."/>
            <person name="Bristow J."/>
            <person name="Eisen J.A."/>
            <person name="Markowitz V."/>
            <person name="Hugenholtz P."/>
            <person name="Kyrpides N.C."/>
            <person name="Klenk H.-P."/>
            <person name="Lapidus A."/>
        </authorList>
    </citation>
    <scope>NUCLEOTIDE SEQUENCE [LARGE SCALE GENOMIC DNA]</scope>
    <source>
        <strain evidence="8">DSM 15894 / CECT 5975 / LMG 20990 / XIL07</strain>
    </source>
</reference>
<comment type="cofactor">
    <cofactor evidence="1">
        <name>pyridoxal 5'-phosphate</name>
        <dbReference type="ChEBI" id="CHEBI:597326"/>
    </cofactor>
</comment>
<keyword evidence="3 7" id="KW-0032">Aminotransferase</keyword>
<dbReference type="Proteomes" id="UP000002255">
    <property type="component" value="Chromosome"/>
</dbReference>
<dbReference type="CDD" id="cd00609">
    <property type="entry name" value="AAT_like"/>
    <property type="match status" value="1"/>
</dbReference>
<dbReference type="PANTHER" id="PTHR43807:SF20">
    <property type="entry name" value="FI04487P"/>
    <property type="match status" value="1"/>
</dbReference>
<evidence type="ECO:0000256" key="2">
    <source>
        <dbReference type="ARBA" id="ARBA00007441"/>
    </source>
</evidence>
<comment type="similarity">
    <text evidence="2">Belongs to the class-I pyridoxal-phosphate-dependent aminotransferase family.</text>
</comment>
<dbReference type="AlphaFoldDB" id="D1BYY3"/>
<dbReference type="HOGENOM" id="CLU_017584_4_0_11"/>
<evidence type="ECO:0000256" key="4">
    <source>
        <dbReference type="ARBA" id="ARBA00022679"/>
    </source>
</evidence>
<proteinExistence type="inferred from homology"/>
<evidence type="ECO:0000256" key="1">
    <source>
        <dbReference type="ARBA" id="ARBA00001933"/>
    </source>
</evidence>
<organism evidence="7 8">
    <name type="scientific">Xylanimonas cellulosilytica (strain DSM 15894 / JCM 12276 / CECT 5975 / KCTC 9989 / LMG 20990 / NBRC 107835 / XIL07)</name>
    <dbReference type="NCBI Taxonomy" id="446471"/>
    <lineage>
        <taxon>Bacteria</taxon>
        <taxon>Bacillati</taxon>
        <taxon>Actinomycetota</taxon>
        <taxon>Actinomycetes</taxon>
        <taxon>Micrococcales</taxon>
        <taxon>Promicromonosporaceae</taxon>
        <taxon>Xylanimonas</taxon>
    </lineage>
</organism>
<feature type="domain" description="Aminotransferase class I/classII large" evidence="6">
    <location>
        <begin position="55"/>
        <end position="415"/>
    </location>
</feature>
<dbReference type="InterPro" id="IPR051326">
    <property type="entry name" value="Kynurenine-oxoglutarate_AT"/>
</dbReference>
<dbReference type="GO" id="GO:0030170">
    <property type="term" value="F:pyridoxal phosphate binding"/>
    <property type="evidence" value="ECO:0007669"/>
    <property type="project" value="InterPro"/>
</dbReference>
<dbReference type="eggNOG" id="COG0436">
    <property type="taxonomic scope" value="Bacteria"/>
</dbReference>
<dbReference type="EMBL" id="CP001821">
    <property type="protein sequence ID" value="ACZ30058.1"/>
    <property type="molecule type" value="Genomic_DNA"/>
</dbReference>
<reference evidence="8" key="1">
    <citation type="submission" date="2009-11" db="EMBL/GenBank/DDBJ databases">
        <title>The complete chromosome of Xylanimonas cellulosilytica DSM 15894.</title>
        <authorList>
            <consortium name="US DOE Joint Genome Institute (JGI-PGF)"/>
            <person name="Lucas S."/>
            <person name="Copeland A."/>
            <person name="Lapidus A."/>
            <person name="Glavina del Rio T."/>
            <person name="Dalin E."/>
            <person name="Tice H."/>
            <person name="Bruce D."/>
            <person name="Goodwin L."/>
            <person name="Pitluck S."/>
            <person name="Kyrpides N."/>
            <person name="Mavromatis K."/>
            <person name="Ivanova N."/>
            <person name="Mikhailova N."/>
            <person name="Foster B."/>
            <person name="Clum A."/>
            <person name="Brettin T."/>
            <person name="Detter J.C."/>
            <person name="Han C."/>
            <person name="Larimer F."/>
            <person name="Land M."/>
            <person name="Hauser L."/>
            <person name="Markowitz V."/>
            <person name="Cheng J.F."/>
            <person name="Hugenholtz P."/>
            <person name="Woyke T."/>
            <person name="Wu D."/>
            <person name="Gehrich-Schroeter G."/>
            <person name="Schneider S."/>
            <person name="Pukall S.R."/>
            <person name="Klenk H.P."/>
            <person name="Eisen J.A."/>
        </authorList>
    </citation>
    <scope>NUCLEOTIDE SEQUENCE [LARGE SCALE GENOMIC DNA]</scope>
    <source>
        <strain evidence="8">DSM 15894 / CECT 5975 / LMG 20990 / XIL07</strain>
    </source>
</reference>